<dbReference type="Gene3D" id="3.30.930.10">
    <property type="entry name" value="Bira Bifunctional Protein, Domain 2"/>
    <property type="match status" value="1"/>
</dbReference>
<dbReference type="InterPro" id="IPR004143">
    <property type="entry name" value="BPL_LPL_catalytic"/>
</dbReference>
<dbReference type="EMBL" id="RKLR01000002">
    <property type="protein sequence ID" value="MBX0322795.1"/>
    <property type="molecule type" value="Genomic_DNA"/>
</dbReference>
<evidence type="ECO:0000313" key="2">
    <source>
        <dbReference type="EMBL" id="MBX0322795.1"/>
    </source>
</evidence>
<gene>
    <name evidence="2" type="ORF">EGH21_07100</name>
</gene>
<evidence type="ECO:0000259" key="1">
    <source>
        <dbReference type="PROSITE" id="PS51733"/>
    </source>
</evidence>
<keyword evidence="2" id="KW-0436">Ligase</keyword>
<dbReference type="RefSeq" id="WP_220617775.1">
    <property type="nucleotide sequence ID" value="NZ_RKLR01000002.1"/>
</dbReference>
<name>A0AAW4PNR4_9EURY</name>
<dbReference type="PROSITE" id="PS51733">
    <property type="entry name" value="BPL_LPL_CATALYTIC"/>
    <property type="match status" value="1"/>
</dbReference>
<comment type="caution">
    <text evidence="2">The sequence shown here is derived from an EMBL/GenBank/DDBJ whole genome shotgun (WGS) entry which is preliminary data.</text>
</comment>
<reference evidence="2 3" key="1">
    <citation type="submission" date="2021-06" db="EMBL/GenBank/DDBJ databases">
        <title>Halomicroarcula sp. a new haloarchaeum isolated from saline soil.</title>
        <authorList>
            <person name="Duran-Viseras A."/>
            <person name="Sanchez-Porro C."/>
            <person name="Ventosa A."/>
        </authorList>
    </citation>
    <scope>NUCLEOTIDE SEQUENCE [LARGE SCALE GENOMIC DNA]</scope>
    <source>
        <strain evidence="2 3">F13</strain>
    </source>
</reference>
<organism evidence="2 3">
    <name type="scientific">Haloarcula rubra</name>
    <dbReference type="NCBI Taxonomy" id="2487747"/>
    <lineage>
        <taxon>Archaea</taxon>
        <taxon>Methanobacteriati</taxon>
        <taxon>Methanobacteriota</taxon>
        <taxon>Stenosarchaea group</taxon>
        <taxon>Halobacteria</taxon>
        <taxon>Halobacteriales</taxon>
        <taxon>Haloarculaceae</taxon>
        <taxon>Haloarcula</taxon>
    </lineage>
</organism>
<proteinExistence type="predicted"/>
<dbReference type="Proteomes" id="UP001430377">
    <property type="component" value="Unassembled WGS sequence"/>
</dbReference>
<dbReference type="Pfam" id="PF21948">
    <property type="entry name" value="LplA-B_cat"/>
    <property type="match status" value="1"/>
</dbReference>
<dbReference type="InterPro" id="IPR045864">
    <property type="entry name" value="aa-tRNA-synth_II/BPL/LPL"/>
</dbReference>
<accession>A0AAW4PNR4</accession>
<feature type="domain" description="BPL/LPL catalytic" evidence="1">
    <location>
        <begin position="27"/>
        <end position="221"/>
    </location>
</feature>
<protein>
    <submittedName>
        <fullName evidence="2">Lipoate--protein ligase family protein</fullName>
    </submittedName>
</protein>
<sequence>MRLLRGRTSDYERDYERTREMVAGVADDATPALRVWTPHRQVAFGRRDRRAGGYDRAREAAESRGYPVLERAVGGRAVAYTGTTVAFALAEPVDGGRGDIGGRYDRVSAAVQRALGDVGVDAVEGEPPDSFCPGTHSLQADGKIAGLAQRVRQNVALTAGIVVVCDHDAVAAVLDPVYEALAVPFDPDAVGSVSRAGGRGDPDTVVEALERALVGDRSVTARETIG</sequence>
<keyword evidence="3" id="KW-1185">Reference proteome</keyword>
<dbReference type="AlphaFoldDB" id="A0AAW4PNR4"/>
<dbReference type="GO" id="GO:0016874">
    <property type="term" value="F:ligase activity"/>
    <property type="evidence" value="ECO:0007669"/>
    <property type="project" value="UniProtKB-KW"/>
</dbReference>
<evidence type="ECO:0000313" key="3">
    <source>
        <dbReference type="Proteomes" id="UP001430377"/>
    </source>
</evidence>
<dbReference type="SUPFAM" id="SSF55681">
    <property type="entry name" value="Class II aaRS and biotin synthetases"/>
    <property type="match status" value="1"/>
</dbReference>